<evidence type="ECO:0000313" key="9">
    <source>
        <dbReference type="EMBL" id="KKA22636.1"/>
    </source>
</evidence>
<dbReference type="InterPro" id="IPR036371">
    <property type="entry name" value="TPK_B1-bd_sf"/>
</dbReference>
<evidence type="ECO:0000256" key="5">
    <source>
        <dbReference type="ARBA" id="ARBA00022777"/>
    </source>
</evidence>
<dbReference type="GO" id="GO:0004788">
    <property type="term" value="F:thiamine diphosphokinase activity"/>
    <property type="evidence" value="ECO:0007669"/>
    <property type="project" value="InterPro"/>
</dbReference>
<organism evidence="9 10">
    <name type="scientific">Rasamsonia emersonii (strain ATCC 16479 / CBS 393.64 / IMI 116815)</name>
    <dbReference type="NCBI Taxonomy" id="1408163"/>
    <lineage>
        <taxon>Eukaryota</taxon>
        <taxon>Fungi</taxon>
        <taxon>Dikarya</taxon>
        <taxon>Ascomycota</taxon>
        <taxon>Pezizomycotina</taxon>
        <taxon>Eurotiomycetes</taxon>
        <taxon>Eurotiomycetidae</taxon>
        <taxon>Eurotiales</taxon>
        <taxon>Trichocomaceae</taxon>
        <taxon>Rasamsonia</taxon>
    </lineage>
</organism>
<dbReference type="SUPFAM" id="SSF63999">
    <property type="entry name" value="Thiamin pyrophosphokinase, catalytic domain"/>
    <property type="match status" value="1"/>
</dbReference>
<name>A0A0F4YXU4_RASE3</name>
<evidence type="ECO:0000256" key="6">
    <source>
        <dbReference type="ARBA" id="ARBA00022840"/>
    </source>
</evidence>
<evidence type="ECO:0000256" key="2">
    <source>
        <dbReference type="ARBA" id="ARBA00006785"/>
    </source>
</evidence>
<reference evidence="9 10" key="1">
    <citation type="submission" date="2015-04" db="EMBL/GenBank/DDBJ databases">
        <authorList>
            <person name="Heijne W.H."/>
            <person name="Fedorova N.D."/>
            <person name="Nierman W.C."/>
            <person name="Vollebregt A.W."/>
            <person name="Zhao Z."/>
            <person name="Wu L."/>
            <person name="Kumar M."/>
            <person name="Stam H."/>
            <person name="van den Berg M.A."/>
            <person name="Pel H.J."/>
        </authorList>
    </citation>
    <scope>NUCLEOTIDE SEQUENCE [LARGE SCALE GENOMIC DNA]</scope>
    <source>
        <strain evidence="9 10">CBS 393.64</strain>
    </source>
</reference>
<comment type="similarity">
    <text evidence="2">Belongs to the thiamine pyrophosphokinase family.</text>
</comment>
<dbReference type="InterPro" id="IPR007371">
    <property type="entry name" value="TPK_catalytic"/>
</dbReference>
<dbReference type="InterPro" id="IPR036759">
    <property type="entry name" value="TPK_catalytic_sf"/>
</dbReference>
<dbReference type="GeneID" id="25315668"/>
<dbReference type="AlphaFoldDB" id="A0A0F4YXU4"/>
<dbReference type="OrthoDB" id="25149at2759"/>
<evidence type="ECO:0000313" key="10">
    <source>
        <dbReference type="Proteomes" id="UP000053958"/>
    </source>
</evidence>
<dbReference type="GO" id="GO:0005524">
    <property type="term" value="F:ATP binding"/>
    <property type="evidence" value="ECO:0007669"/>
    <property type="project" value="UniProtKB-KW"/>
</dbReference>
<dbReference type="PIRSF" id="PIRSF031057">
    <property type="entry name" value="Thiamin_pyrophosphokinase"/>
    <property type="match status" value="1"/>
</dbReference>
<keyword evidence="10" id="KW-1185">Reference proteome</keyword>
<feature type="compositionally biased region" description="Polar residues" evidence="7">
    <location>
        <begin position="222"/>
        <end position="231"/>
    </location>
</feature>
<gene>
    <name evidence="9" type="ORF">T310_3318</name>
</gene>
<dbReference type="Gene3D" id="3.40.50.10240">
    <property type="entry name" value="Thiamin pyrophosphokinase, catalytic domain"/>
    <property type="match status" value="1"/>
</dbReference>
<evidence type="ECO:0000259" key="8">
    <source>
        <dbReference type="SMART" id="SM00983"/>
    </source>
</evidence>
<keyword evidence="4" id="KW-0547">Nucleotide-binding</keyword>
<accession>A0A0F4YXU4</accession>
<evidence type="ECO:0000256" key="4">
    <source>
        <dbReference type="ARBA" id="ARBA00022741"/>
    </source>
</evidence>
<keyword evidence="6" id="KW-0067">ATP-binding</keyword>
<dbReference type="GO" id="GO:0009229">
    <property type="term" value="P:thiamine diphosphate biosynthetic process"/>
    <property type="evidence" value="ECO:0007669"/>
    <property type="project" value="UniProtKB-UniPathway"/>
</dbReference>
<dbReference type="Gene3D" id="2.60.120.320">
    <property type="entry name" value="Thiamin pyrophosphokinase, thiamin-binding domain"/>
    <property type="match status" value="1"/>
</dbReference>
<dbReference type="CDD" id="cd07995">
    <property type="entry name" value="TPK"/>
    <property type="match status" value="1"/>
</dbReference>
<evidence type="ECO:0000256" key="7">
    <source>
        <dbReference type="SAM" id="MobiDB-lite"/>
    </source>
</evidence>
<feature type="domain" description="Thiamin pyrophosphokinase thiamin-binding" evidence="8">
    <location>
        <begin position="222"/>
        <end position="331"/>
    </location>
</feature>
<feature type="region of interest" description="Disordered" evidence="7">
    <location>
        <begin position="181"/>
        <end position="203"/>
    </location>
</feature>
<dbReference type="SUPFAM" id="SSF63862">
    <property type="entry name" value="Thiamin pyrophosphokinase, substrate-binding domain"/>
    <property type="match status" value="1"/>
</dbReference>
<sequence length="348" mass="38960">MEWDPTQFFRSDKDRPPRIPYAILVLNQPINQRAFVAIRRHACFIVCADGGANRYYDLMKARGKLDTDLPSAIVGDLDSIQPHVRKHYEDRGVPVVHDPDQDSTDFTKCLKYLRAHAAEIVIKCRPPAQGGDMSLKEGQQQQGQQQQRKRARLDVLILGGLGGRVDQAFSQIHHLYAMTQNQQQGEEDGEPSQEEEDEDNSRKQNDLYLISEESISFVLQPGKNTIYTPGTNRPGVEVPPPTAGGSPPPPPPPHQALPEEESTTPANKICAYDDYYLEENVGIIPLCGPSEITLRGFEWDVTNWRTEIGGQISTSNHIRADVVQVETNRPVLFTVELASRFKVGGRAR</sequence>
<keyword evidence="3" id="KW-0808">Transferase</keyword>
<comment type="caution">
    <text evidence="9">The sequence shown here is derived from an EMBL/GenBank/DDBJ whole genome shotgun (WGS) entry which is preliminary data.</text>
</comment>
<dbReference type="GO" id="GO:0016301">
    <property type="term" value="F:kinase activity"/>
    <property type="evidence" value="ECO:0007669"/>
    <property type="project" value="UniProtKB-KW"/>
</dbReference>
<dbReference type="InterPro" id="IPR016966">
    <property type="entry name" value="Thiamin_pyrophosphokinase_euk"/>
</dbReference>
<dbReference type="Proteomes" id="UP000053958">
    <property type="component" value="Unassembled WGS sequence"/>
</dbReference>
<dbReference type="EMBL" id="LASV01000133">
    <property type="protein sequence ID" value="KKA22636.1"/>
    <property type="molecule type" value="Genomic_DNA"/>
</dbReference>
<proteinExistence type="inferred from homology"/>
<dbReference type="InterPro" id="IPR006282">
    <property type="entry name" value="Thi_PPkinase"/>
</dbReference>
<dbReference type="Pfam" id="PF04265">
    <property type="entry name" value="TPK_B1_binding"/>
    <property type="match status" value="1"/>
</dbReference>
<comment type="pathway">
    <text evidence="1">Cofactor biosynthesis; thiamine diphosphate biosynthesis; thiamine diphosphate from thiamine: step 1/1.</text>
</comment>
<dbReference type="PANTHER" id="PTHR13622:SF8">
    <property type="entry name" value="THIAMIN PYROPHOSPHOKINASE 1"/>
    <property type="match status" value="1"/>
</dbReference>
<keyword evidence="5 9" id="KW-0418">Kinase</keyword>
<evidence type="ECO:0000256" key="3">
    <source>
        <dbReference type="ARBA" id="ARBA00022679"/>
    </source>
</evidence>
<dbReference type="STRING" id="1408163.A0A0F4YXU4"/>
<feature type="compositionally biased region" description="Pro residues" evidence="7">
    <location>
        <begin position="237"/>
        <end position="255"/>
    </location>
</feature>
<dbReference type="GO" id="GO:0006772">
    <property type="term" value="P:thiamine metabolic process"/>
    <property type="evidence" value="ECO:0007669"/>
    <property type="project" value="InterPro"/>
</dbReference>
<evidence type="ECO:0000256" key="1">
    <source>
        <dbReference type="ARBA" id="ARBA00005078"/>
    </source>
</evidence>
<dbReference type="UniPathway" id="UPA00060">
    <property type="reaction ID" value="UER00597"/>
</dbReference>
<dbReference type="InterPro" id="IPR007373">
    <property type="entry name" value="Thiamin_PyroPKinase_B1-bd"/>
</dbReference>
<dbReference type="SMART" id="SM00983">
    <property type="entry name" value="TPK_B1_binding"/>
    <property type="match status" value="1"/>
</dbReference>
<protein>
    <submittedName>
        <fullName evidence="9">Thiamine pyrophosphokinase</fullName>
    </submittedName>
</protein>
<dbReference type="RefSeq" id="XP_013329248.1">
    <property type="nucleotide sequence ID" value="XM_013473794.1"/>
</dbReference>
<dbReference type="GO" id="GO:0030975">
    <property type="term" value="F:thiamine binding"/>
    <property type="evidence" value="ECO:0007669"/>
    <property type="project" value="InterPro"/>
</dbReference>
<dbReference type="PANTHER" id="PTHR13622">
    <property type="entry name" value="THIAMIN PYROPHOSPHOKINASE"/>
    <property type="match status" value="1"/>
</dbReference>
<feature type="compositionally biased region" description="Acidic residues" evidence="7">
    <location>
        <begin position="185"/>
        <end position="199"/>
    </location>
</feature>
<feature type="region of interest" description="Disordered" evidence="7">
    <location>
        <begin position="222"/>
        <end position="264"/>
    </location>
</feature>
<dbReference type="Pfam" id="PF04263">
    <property type="entry name" value="TPK_catalytic"/>
    <property type="match status" value="1"/>
</dbReference>